<evidence type="ECO:0000256" key="3">
    <source>
        <dbReference type="ARBA" id="ARBA00023015"/>
    </source>
</evidence>
<keyword evidence="3" id="KW-0805">Transcription regulation</keyword>
<evidence type="ECO:0000256" key="4">
    <source>
        <dbReference type="ARBA" id="ARBA00023125"/>
    </source>
</evidence>
<evidence type="ECO:0000313" key="10">
    <source>
        <dbReference type="EMBL" id="RZU37025.1"/>
    </source>
</evidence>
<dbReference type="Gene3D" id="6.10.250.690">
    <property type="match status" value="1"/>
</dbReference>
<evidence type="ECO:0000256" key="5">
    <source>
        <dbReference type="ARBA" id="ARBA00023163"/>
    </source>
</evidence>
<gene>
    <name evidence="10" type="ORF">EV700_2891</name>
</gene>
<reference evidence="10 11" key="1">
    <citation type="submission" date="2019-02" db="EMBL/GenBank/DDBJ databases">
        <title>Genomic Encyclopedia of Type Strains, Phase IV (KMG-IV): sequencing the most valuable type-strain genomes for metagenomic binning, comparative biology and taxonomic classification.</title>
        <authorList>
            <person name="Goeker M."/>
        </authorList>
    </citation>
    <scope>NUCLEOTIDE SEQUENCE [LARGE SCALE GENOMIC DNA]</scope>
    <source>
        <strain evidence="10 11">DSM 105135</strain>
    </source>
</reference>
<keyword evidence="2" id="KW-0902">Two-component regulatory system</keyword>
<feature type="domain" description="OmpR/PhoB-type" evidence="9">
    <location>
        <begin position="125"/>
        <end position="223"/>
    </location>
</feature>
<keyword evidence="5" id="KW-0804">Transcription</keyword>
<dbReference type="CDD" id="cd00383">
    <property type="entry name" value="trans_reg_C"/>
    <property type="match status" value="1"/>
</dbReference>
<dbReference type="GO" id="GO:0000976">
    <property type="term" value="F:transcription cis-regulatory region binding"/>
    <property type="evidence" value="ECO:0007669"/>
    <property type="project" value="TreeGrafter"/>
</dbReference>
<dbReference type="CDD" id="cd17574">
    <property type="entry name" value="REC_OmpR"/>
    <property type="match status" value="1"/>
</dbReference>
<proteinExistence type="predicted"/>
<dbReference type="Gene3D" id="1.10.10.10">
    <property type="entry name" value="Winged helix-like DNA-binding domain superfamily/Winged helix DNA-binding domain"/>
    <property type="match status" value="1"/>
</dbReference>
<evidence type="ECO:0000256" key="6">
    <source>
        <dbReference type="PROSITE-ProRule" id="PRU00169"/>
    </source>
</evidence>
<name>A0A4Q7YKJ3_9GAMM</name>
<dbReference type="SMART" id="SM00862">
    <property type="entry name" value="Trans_reg_C"/>
    <property type="match status" value="1"/>
</dbReference>
<keyword evidence="4 7" id="KW-0238">DNA-binding</keyword>
<dbReference type="InterPro" id="IPR001867">
    <property type="entry name" value="OmpR/PhoB-type_DNA-bd"/>
</dbReference>
<dbReference type="SMART" id="SM00448">
    <property type="entry name" value="REC"/>
    <property type="match status" value="1"/>
</dbReference>
<dbReference type="Pfam" id="PF00072">
    <property type="entry name" value="Response_reg"/>
    <property type="match status" value="1"/>
</dbReference>
<comment type="caution">
    <text evidence="10">The sequence shown here is derived from an EMBL/GenBank/DDBJ whole genome shotgun (WGS) entry which is preliminary data.</text>
</comment>
<dbReference type="GO" id="GO:0005829">
    <property type="term" value="C:cytosol"/>
    <property type="evidence" value="ECO:0007669"/>
    <property type="project" value="TreeGrafter"/>
</dbReference>
<dbReference type="Pfam" id="PF00486">
    <property type="entry name" value="Trans_reg_C"/>
    <property type="match status" value="1"/>
</dbReference>
<evidence type="ECO:0000256" key="1">
    <source>
        <dbReference type="ARBA" id="ARBA00022553"/>
    </source>
</evidence>
<feature type="domain" description="Response regulatory" evidence="8">
    <location>
        <begin position="2"/>
        <end position="117"/>
    </location>
</feature>
<dbReference type="PANTHER" id="PTHR48111:SF22">
    <property type="entry name" value="REGULATOR OF RPOS"/>
    <property type="match status" value="1"/>
</dbReference>
<dbReference type="SUPFAM" id="SSF52172">
    <property type="entry name" value="CheY-like"/>
    <property type="match status" value="1"/>
</dbReference>
<feature type="DNA-binding region" description="OmpR/PhoB-type" evidence="7">
    <location>
        <begin position="125"/>
        <end position="223"/>
    </location>
</feature>
<dbReference type="InterPro" id="IPR039420">
    <property type="entry name" value="WalR-like"/>
</dbReference>
<evidence type="ECO:0000256" key="2">
    <source>
        <dbReference type="ARBA" id="ARBA00023012"/>
    </source>
</evidence>
<feature type="modified residue" description="4-aspartylphosphate" evidence="6">
    <location>
        <position position="51"/>
    </location>
</feature>
<dbReference type="Gene3D" id="3.40.50.2300">
    <property type="match status" value="1"/>
</dbReference>
<dbReference type="GO" id="GO:0006355">
    <property type="term" value="P:regulation of DNA-templated transcription"/>
    <property type="evidence" value="ECO:0007669"/>
    <property type="project" value="InterPro"/>
</dbReference>
<dbReference type="InterPro" id="IPR011006">
    <property type="entry name" value="CheY-like_superfamily"/>
</dbReference>
<dbReference type="InterPro" id="IPR036388">
    <property type="entry name" value="WH-like_DNA-bd_sf"/>
</dbReference>
<evidence type="ECO:0000259" key="9">
    <source>
        <dbReference type="PROSITE" id="PS51755"/>
    </source>
</evidence>
<dbReference type="GO" id="GO:0000156">
    <property type="term" value="F:phosphorelay response regulator activity"/>
    <property type="evidence" value="ECO:0007669"/>
    <property type="project" value="TreeGrafter"/>
</dbReference>
<organism evidence="10 11">
    <name type="scientific">Fluviicoccus keumensis</name>
    <dbReference type="NCBI Taxonomy" id="1435465"/>
    <lineage>
        <taxon>Bacteria</taxon>
        <taxon>Pseudomonadati</taxon>
        <taxon>Pseudomonadota</taxon>
        <taxon>Gammaproteobacteria</taxon>
        <taxon>Moraxellales</taxon>
        <taxon>Moraxellaceae</taxon>
        <taxon>Fluviicoccus</taxon>
    </lineage>
</organism>
<dbReference type="PANTHER" id="PTHR48111">
    <property type="entry name" value="REGULATOR OF RPOS"/>
    <property type="match status" value="1"/>
</dbReference>
<dbReference type="AlphaFoldDB" id="A0A4Q7YKJ3"/>
<keyword evidence="1 6" id="KW-0597">Phosphoprotein</keyword>
<dbReference type="InterPro" id="IPR001789">
    <property type="entry name" value="Sig_transdc_resp-reg_receiver"/>
</dbReference>
<dbReference type="RefSeq" id="WP_130415057.1">
    <property type="nucleotide sequence ID" value="NZ_SHKX01000015.1"/>
</dbReference>
<dbReference type="GO" id="GO:0032993">
    <property type="term" value="C:protein-DNA complex"/>
    <property type="evidence" value="ECO:0007669"/>
    <property type="project" value="TreeGrafter"/>
</dbReference>
<dbReference type="EMBL" id="SHKX01000015">
    <property type="protein sequence ID" value="RZU37025.1"/>
    <property type="molecule type" value="Genomic_DNA"/>
</dbReference>
<dbReference type="OrthoDB" id="9802426at2"/>
<dbReference type="Proteomes" id="UP000292423">
    <property type="component" value="Unassembled WGS sequence"/>
</dbReference>
<evidence type="ECO:0000256" key="7">
    <source>
        <dbReference type="PROSITE-ProRule" id="PRU01091"/>
    </source>
</evidence>
<evidence type="ECO:0000313" key="11">
    <source>
        <dbReference type="Proteomes" id="UP000292423"/>
    </source>
</evidence>
<protein>
    <submittedName>
        <fullName evidence="10">DNA-binding response OmpR family regulator</fullName>
    </submittedName>
</protein>
<accession>A0A4Q7YKJ3</accession>
<keyword evidence="11" id="KW-1185">Reference proteome</keyword>
<dbReference type="PROSITE" id="PS51755">
    <property type="entry name" value="OMPR_PHOB"/>
    <property type="match status" value="1"/>
</dbReference>
<sequence length="227" mass="25094">MYVLIVEDSPDLAANIGEYLESKGHIVDYAGDGISGYNLAVANAYDALILDLYLPGMDGLAVCQRLRESARSAVPVLMLTARDQERDKLAGFEAGADDYVTKPFSLAELTARLTALIRRSQGIKPARLKVHDLEFDTQTLQATRGKRRLELTPTGLKLLEHFLRVHPSVVTRADMERLLWGDNPPDNDATLRAHIHALRAAIDQDESVKLLHTVHGVGYRLEDGTDP</sequence>
<evidence type="ECO:0000259" key="8">
    <source>
        <dbReference type="PROSITE" id="PS50110"/>
    </source>
</evidence>
<dbReference type="PROSITE" id="PS50110">
    <property type="entry name" value="RESPONSE_REGULATORY"/>
    <property type="match status" value="1"/>
</dbReference>